<proteinExistence type="predicted"/>
<keyword evidence="1" id="KW-1133">Transmembrane helix</keyword>
<name>A0A4V1G4X2_9FIRM</name>
<dbReference type="RefSeq" id="WP_138156300.1">
    <property type="nucleotide sequence ID" value="NZ_CP039381.1"/>
</dbReference>
<dbReference type="AlphaFoldDB" id="A0A4V1G4X2"/>
<keyword evidence="1" id="KW-0812">Transmembrane</keyword>
<gene>
    <name evidence="2" type="ORF">E5Z56_02000</name>
</gene>
<dbReference type="KEGG" id="ruj:E5Z56_02000"/>
<accession>A0A4V1G4X2</accession>
<evidence type="ECO:0000313" key="3">
    <source>
        <dbReference type="Proteomes" id="UP000301475"/>
    </source>
</evidence>
<reference evidence="2 3" key="1">
    <citation type="submission" date="2019-04" db="EMBL/GenBank/DDBJ databases">
        <authorList>
            <person name="Embree M."/>
            <person name="Gaffney J.R."/>
        </authorList>
    </citation>
    <scope>NUCLEOTIDE SEQUENCE [LARGE SCALE GENOMIC DNA]</scope>
    <source>
        <strain evidence="2 3">JE7A12</strain>
    </source>
</reference>
<keyword evidence="1" id="KW-0472">Membrane</keyword>
<keyword evidence="3" id="KW-1185">Reference proteome</keyword>
<organism evidence="2 3">
    <name type="scientific">Ruminococcus bovis</name>
    <dbReference type="NCBI Taxonomy" id="2564099"/>
    <lineage>
        <taxon>Bacteria</taxon>
        <taxon>Bacillati</taxon>
        <taxon>Bacillota</taxon>
        <taxon>Clostridia</taxon>
        <taxon>Eubacteriales</taxon>
        <taxon>Oscillospiraceae</taxon>
        <taxon>Ruminococcus</taxon>
    </lineage>
</organism>
<protein>
    <submittedName>
        <fullName evidence="2">Uncharacterized protein</fullName>
    </submittedName>
</protein>
<evidence type="ECO:0000256" key="1">
    <source>
        <dbReference type="SAM" id="Phobius"/>
    </source>
</evidence>
<feature type="transmembrane region" description="Helical" evidence="1">
    <location>
        <begin position="35"/>
        <end position="57"/>
    </location>
</feature>
<feature type="transmembrane region" description="Helical" evidence="1">
    <location>
        <begin position="7"/>
        <end position="29"/>
    </location>
</feature>
<sequence>MKNLDKIFMALFIIGTVFLVVSVCFFRLAPFGFNVAMSVLEGLTAVIMLVLTGISAIKNRKSSGSWYSNPFQVIIFSVILIGWAIAVFFVM</sequence>
<dbReference type="Proteomes" id="UP000301475">
    <property type="component" value="Chromosome"/>
</dbReference>
<feature type="transmembrane region" description="Helical" evidence="1">
    <location>
        <begin position="69"/>
        <end position="90"/>
    </location>
</feature>
<evidence type="ECO:0000313" key="2">
    <source>
        <dbReference type="EMBL" id="QCT06213.1"/>
    </source>
</evidence>
<dbReference type="EMBL" id="CP039381">
    <property type="protein sequence ID" value="QCT06213.1"/>
    <property type="molecule type" value="Genomic_DNA"/>
</dbReference>